<evidence type="ECO:0000313" key="2">
    <source>
        <dbReference type="EMBL" id="MBH5389374.1"/>
    </source>
</evidence>
<evidence type="ECO:0000256" key="1">
    <source>
        <dbReference type="SAM" id="MobiDB-lite"/>
    </source>
</evidence>
<organism evidence="2 3">
    <name type="scientific">Bradyrhizobium diversitatis</name>
    <dbReference type="NCBI Taxonomy" id="2755406"/>
    <lineage>
        <taxon>Bacteria</taxon>
        <taxon>Pseudomonadati</taxon>
        <taxon>Pseudomonadota</taxon>
        <taxon>Alphaproteobacteria</taxon>
        <taxon>Hyphomicrobiales</taxon>
        <taxon>Nitrobacteraceae</taxon>
        <taxon>Bradyrhizobium</taxon>
    </lineage>
</organism>
<sequence length="94" mass="10770">MASHFYRLRMGAYAETLFRCSKREKLQMIWLQCNVMRLGSEVMRSEHWSIAADQPVRHEHGAARTDPSGKTTPGDLKQIAREAPSEAPTMWRPA</sequence>
<protein>
    <recommendedName>
        <fullName evidence="4">Transposase</fullName>
    </recommendedName>
</protein>
<name>A0ABS0P7V4_9BRAD</name>
<evidence type="ECO:0000313" key="3">
    <source>
        <dbReference type="Proteomes" id="UP001194539"/>
    </source>
</evidence>
<dbReference type="Proteomes" id="UP001194539">
    <property type="component" value="Unassembled WGS sequence"/>
</dbReference>
<feature type="region of interest" description="Disordered" evidence="1">
    <location>
        <begin position="53"/>
        <end position="94"/>
    </location>
</feature>
<reference evidence="2 3" key="1">
    <citation type="submission" date="2020-07" db="EMBL/GenBank/DDBJ databases">
        <title>Bradyrhizobium diversity isolated from nodules of indigenous legumes of Western Australia.</title>
        <authorList>
            <person name="Klepa M.S."/>
        </authorList>
    </citation>
    <scope>NUCLEOTIDE SEQUENCE [LARGE SCALE GENOMIC DNA]</scope>
    <source>
        <strain evidence="2 3">CNPSo 4019</strain>
    </source>
</reference>
<dbReference type="RefSeq" id="WP_197967772.1">
    <property type="nucleotide sequence ID" value="NZ_JACEGD010000022.1"/>
</dbReference>
<dbReference type="EMBL" id="JACEGD010000022">
    <property type="protein sequence ID" value="MBH5389374.1"/>
    <property type="molecule type" value="Genomic_DNA"/>
</dbReference>
<gene>
    <name evidence="2" type="ORF">H1B27_24250</name>
</gene>
<evidence type="ECO:0008006" key="4">
    <source>
        <dbReference type="Google" id="ProtNLM"/>
    </source>
</evidence>
<comment type="caution">
    <text evidence="2">The sequence shown here is derived from an EMBL/GenBank/DDBJ whole genome shotgun (WGS) entry which is preliminary data.</text>
</comment>
<keyword evidence="3" id="KW-1185">Reference proteome</keyword>
<accession>A0ABS0P7V4</accession>
<proteinExistence type="predicted"/>